<evidence type="ECO:0000256" key="3">
    <source>
        <dbReference type="ARBA" id="ARBA00022676"/>
    </source>
</evidence>
<dbReference type="PANTHER" id="PTHR43646">
    <property type="entry name" value="GLYCOSYLTRANSFERASE"/>
    <property type="match status" value="1"/>
</dbReference>
<evidence type="ECO:0000256" key="4">
    <source>
        <dbReference type="ARBA" id="ARBA00022679"/>
    </source>
</evidence>
<gene>
    <name evidence="11" type="ORF">EV187_0477</name>
</gene>
<dbReference type="InterPro" id="IPR029044">
    <property type="entry name" value="Nucleotide-diphossugar_trans"/>
</dbReference>
<evidence type="ECO:0000313" key="11">
    <source>
        <dbReference type="EMBL" id="RZS68052.1"/>
    </source>
</evidence>
<accession>A0A4Q7MMQ1</accession>
<dbReference type="Proteomes" id="UP000293289">
    <property type="component" value="Unassembled WGS sequence"/>
</dbReference>
<dbReference type="RefSeq" id="WP_130351423.1">
    <property type="nucleotide sequence ID" value="NZ_SGWY01000001.1"/>
</dbReference>
<evidence type="ECO:0000256" key="7">
    <source>
        <dbReference type="ARBA" id="ARBA00037904"/>
    </source>
</evidence>
<comment type="caution">
    <text evidence="11">The sequence shown here is derived from an EMBL/GenBank/DDBJ whole genome shotgun (WGS) entry which is preliminary data.</text>
</comment>
<dbReference type="GO" id="GO:0016757">
    <property type="term" value="F:glycosyltransferase activity"/>
    <property type="evidence" value="ECO:0007669"/>
    <property type="project" value="UniProtKB-KW"/>
</dbReference>
<comment type="function">
    <text evidence="6">Catalyzes the glycosylation of 4,4'-diaponeurosporenoate, i.e. the esterification of glucose at the C1'' position with the carboxyl group of 4,4'-diaponeurosporenic acid, to form glycosyl-4,4'-diaponeurosporenoate. This is a step in the biosynthesis of staphyloxanthin, an orange pigment present in most staphylococci strains.</text>
</comment>
<dbReference type="Pfam" id="PF00535">
    <property type="entry name" value="Glycos_transf_2"/>
    <property type="match status" value="1"/>
</dbReference>
<evidence type="ECO:0000256" key="8">
    <source>
        <dbReference type="ARBA" id="ARBA00038120"/>
    </source>
</evidence>
<dbReference type="AlphaFoldDB" id="A0A4Q7MMQ1"/>
<evidence type="ECO:0000259" key="10">
    <source>
        <dbReference type="Pfam" id="PF00535"/>
    </source>
</evidence>
<evidence type="ECO:0000256" key="2">
    <source>
        <dbReference type="ARBA" id="ARBA00022475"/>
    </source>
</evidence>
<comment type="similarity">
    <text evidence="8">Belongs to the glycosyltransferase 2 family. CrtQ subfamily.</text>
</comment>
<evidence type="ECO:0000256" key="9">
    <source>
        <dbReference type="ARBA" id="ARBA00040345"/>
    </source>
</evidence>
<dbReference type="EMBL" id="SGWY01000001">
    <property type="protein sequence ID" value="RZS68052.1"/>
    <property type="molecule type" value="Genomic_DNA"/>
</dbReference>
<dbReference type="Gene3D" id="3.90.550.10">
    <property type="entry name" value="Spore Coat Polysaccharide Biosynthesis Protein SpsA, Chain A"/>
    <property type="match status" value="1"/>
</dbReference>
<reference evidence="11 12" key="1">
    <citation type="submission" date="2019-02" db="EMBL/GenBank/DDBJ databases">
        <title>Genomic Encyclopedia of Type Strains, Phase IV (KMG-IV): sequencing the most valuable type-strain genomes for metagenomic binning, comparative biology and taxonomic classification.</title>
        <authorList>
            <person name="Goeker M."/>
        </authorList>
    </citation>
    <scope>NUCLEOTIDE SEQUENCE [LARGE SCALE GENOMIC DNA]</scope>
    <source>
        <strain evidence="11 12">DSM 43045</strain>
    </source>
</reference>
<evidence type="ECO:0000256" key="5">
    <source>
        <dbReference type="ARBA" id="ARBA00023136"/>
    </source>
</evidence>
<organism evidence="11 12">
    <name type="scientific">Agromyces ramosus</name>
    <dbReference type="NCBI Taxonomy" id="33879"/>
    <lineage>
        <taxon>Bacteria</taxon>
        <taxon>Bacillati</taxon>
        <taxon>Actinomycetota</taxon>
        <taxon>Actinomycetes</taxon>
        <taxon>Micrococcales</taxon>
        <taxon>Microbacteriaceae</taxon>
        <taxon>Agromyces</taxon>
    </lineage>
</organism>
<evidence type="ECO:0000256" key="1">
    <source>
        <dbReference type="ARBA" id="ARBA00004236"/>
    </source>
</evidence>
<name>A0A4Q7MMQ1_9MICO</name>
<protein>
    <recommendedName>
        <fullName evidence="9">4,4'-diaponeurosporenoate glycosyltransferase</fullName>
    </recommendedName>
</protein>
<keyword evidence="12" id="KW-1185">Reference proteome</keyword>
<evidence type="ECO:0000256" key="6">
    <source>
        <dbReference type="ARBA" id="ARBA00037281"/>
    </source>
</evidence>
<dbReference type="InterPro" id="IPR001173">
    <property type="entry name" value="Glyco_trans_2-like"/>
</dbReference>
<keyword evidence="2" id="KW-1003">Cell membrane</keyword>
<dbReference type="GO" id="GO:0005886">
    <property type="term" value="C:plasma membrane"/>
    <property type="evidence" value="ECO:0007669"/>
    <property type="project" value="UniProtKB-SubCell"/>
</dbReference>
<proteinExistence type="inferred from homology"/>
<comment type="subcellular location">
    <subcellularLocation>
        <location evidence="1">Cell membrane</location>
    </subcellularLocation>
</comment>
<comment type="pathway">
    <text evidence="7">Carotenoid biosynthesis; staphyloxanthin biosynthesis; staphyloxanthin from farnesyl diphosphate: step 4/5.</text>
</comment>
<dbReference type="PANTHER" id="PTHR43646:SF2">
    <property type="entry name" value="GLYCOSYLTRANSFERASE 2-LIKE DOMAIN-CONTAINING PROTEIN"/>
    <property type="match status" value="1"/>
</dbReference>
<dbReference type="SUPFAM" id="SSF53448">
    <property type="entry name" value="Nucleotide-diphospho-sugar transferases"/>
    <property type="match status" value="1"/>
</dbReference>
<feature type="domain" description="Glycosyltransferase 2-like" evidence="10">
    <location>
        <begin position="2"/>
        <end position="136"/>
    </location>
</feature>
<keyword evidence="5" id="KW-0472">Membrane</keyword>
<sequence>MSVVIPAHDEASVIGRLLEGLTTDPRGHELELVVVANGCTDATASVAASYGASVTVVVIDEASKIAALEAGDQAATVFPRAYVDADVVLGVAALLALADELERPGGALVASPRLEVDAVGAAWAVRQHYRIWELTDYRRTGHIGSGVYALSADGRRRFGRWPRVIADDRFVQQLFHPRQRRTLDDHAFTVRSARTLRAHLRRSTRIARGNLELPGELQHAGAAPGGARAANLVRRVLVRPDLWTAFAVYSITSTLPRLTARRQVAEQTEPLWARDDTTRVTA</sequence>
<evidence type="ECO:0000313" key="12">
    <source>
        <dbReference type="Proteomes" id="UP000293289"/>
    </source>
</evidence>
<keyword evidence="4 11" id="KW-0808">Transferase</keyword>
<keyword evidence="3" id="KW-0328">Glycosyltransferase</keyword>
<dbReference type="OrthoDB" id="9771846at2"/>